<dbReference type="InterPro" id="IPR023346">
    <property type="entry name" value="Lysozyme-like_dom_sf"/>
</dbReference>
<dbReference type="SUPFAM" id="SSF69255">
    <property type="entry name" value="gp5 N-terminal domain-like"/>
    <property type="match status" value="1"/>
</dbReference>
<dbReference type="Gene3D" id="2.40.50.260">
    <property type="entry name" value="Nucleic acid-binding protein domain"/>
    <property type="match status" value="1"/>
</dbReference>
<organism evidence="2 3">
    <name type="scientific">Aeromonas phage phiA8-29</name>
    <dbReference type="NCBI Taxonomy" id="1978922"/>
    <lineage>
        <taxon>Viruses</taxon>
        <taxon>Duplodnaviria</taxon>
        <taxon>Heunggongvirae</taxon>
        <taxon>Uroviricota</taxon>
        <taxon>Caudoviricetes</taxon>
        <taxon>Pantevenvirales</taxon>
        <taxon>Ackermannviridae</taxon>
        <taxon>Tedavirus</taxon>
        <taxon>Tedavirus A829</taxon>
    </lineage>
</organism>
<dbReference type="Proteomes" id="UP000221506">
    <property type="component" value="Segment"/>
</dbReference>
<dbReference type="InterPro" id="IPR009590">
    <property type="entry name" value="Gp5_OB_N"/>
</dbReference>
<keyword evidence="3" id="KW-1185">Reference proteome</keyword>
<reference evidence="2 3" key="1">
    <citation type="submission" date="2017-04" db="EMBL/GenBank/DDBJ databases">
        <title>Complete genome sequence and characterization of temperature-dependent bacteriophage phiA8-29 infecting Aeromonas.</title>
        <authorList>
            <person name="He Y."/>
            <person name="Yang H."/>
        </authorList>
    </citation>
    <scope>NUCLEOTIDE SEQUENCE [LARGE SCALE GENOMIC DNA]</scope>
</reference>
<feature type="domain" description="Protein Gp5 N-terminal OB-fold" evidence="1">
    <location>
        <begin position="34"/>
        <end position="95"/>
    </location>
</feature>
<name>A0A1W6DY66_9CAUD</name>
<sequence>MFQGIWFYGRIENVLDPIETGRAQVRIRGVHEMDKTILPDEFLPWATIMTPAISAGDPGGIGRSPTGLQKGSEVLGISLDDSYTDLRILFTWAATRGSVSDIHPLALGKAFSVTSAIEESRLKDVDISKSNKIQEPSMDRSSVYPMNDVNMSRAGFVTEDDSSNGARNSAIHPSGFYREWRTDGGFVTRMKYMFKFVRETLFQVVGGSWINRVAGNVVNKFASDFYQSVTGQSTIVSPKALYNHSEGMEVDAPALRLSGDLRGKGVLYFPEIRVGTLYADNINCSGLMKGTAAFANQAGVAGGIGTVTPVTGEAPGDLAFDLLFSDNGGDYPASQTVTGGKTLPLSYEINRPPAAQIDQQWNSAGLDKVEKVDSAVAGKMFTDSLKFGPEGAWQCVQRALNAMNDKGTWPILEVNGEQNEQTVQALDKAVKRRGQAHVLNCISIARFAFILELIESDPSKQPEFKTLVEDENFLKLPSDPDAQETTV</sequence>
<evidence type="ECO:0000313" key="3">
    <source>
        <dbReference type="Proteomes" id="UP000221506"/>
    </source>
</evidence>
<dbReference type="Gene3D" id="1.20.141.10">
    <property type="entry name" value="Chitosanase, subunit A, domain 1"/>
    <property type="match status" value="1"/>
</dbReference>
<protein>
    <submittedName>
        <fullName evidence="2">Putative baseplate hub subunit and tail lysozyme</fullName>
    </submittedName>
</protein>
<evidence type="ECO:0000313" key="2">
    <source>
        <dbReference type="EMBL" id="ARK07848.1"/>
    </source>
</evidence>
<evidence type="ECO:0000259" key="1">
    <source>
        <dbReference type="Pfam" id="PF06714"/>
    </source>
</evidence>
<dbReference type="Gene3D" id="3.10.450.190">
    <property type="match status" value="1"/>
</dbReference>
<dbReference type="Pfam" id="PF06714">
    <property type="entry name" value="Gp5_OB"/>
    <property type="match status" value="1"/>
</dbReference>
<proteinExistence type="predicted"/>
<gene>
    <name evidence="2" type="ORF">phiA829_028</name>
</gene>
<dbReference type="SUPFAM" id="SSF53955">
    <property type="entry name" value="Lysozyme-like"/>
    <property type="match status" value="1"/>
</dbReference>
<dbReference type="EMBL" id="KY914485">
    <property type="protein sequence ID" value="ARK07848.1"/>
    <property type="molecule type" value="Genomic_DNA"/>
</dbReference>
<accession>A0A1W6DY66</accession>